<gene>
    <name evidence="1" type="ORF">GCM10025780_16990</name>
</gene>
<accession>A0ABP8VX41</accession>
<evidence type="ECO:0000313" key="1">
    <source>
        <dbReference type="EMBL" id="GAA4673373.1"/>
    </source>
</evidence>
<keyword evidence="2" id="KW-1185">Reference proteome</keyword>
<evidence type="ECO:0008006" key="3">
    <source>
        <dbReference type="Google" id="ProtNLM"/>
    </source>
</evidence>
<organism evidence="1 2">
    <name type="scientific">Frondihabitans cladoniiphilus</name>
    <dbReference type="NCBI Taxonomy" id="715785"/>
    <lineage>
        <taxon>Bacteria</taxon>
        <taxon>Bacillati</taxon>
        <taxon>Actinomycetota</taxon>
        <taxon>Actinomycetes</taxon>
        <taxon>Micrococcales</taxon>
        <taxon>Microbacteriaceae</taxon>
        <taxon>Frondihabitans</taxon>
    </lineage>
</organism>
<dbReference type="RefSeq" id="WP_345375409.1">
    <property type="nucleotide sequence ID" value="NZ_BAABLM010000003.1"/>
</dbReference>
<dbReference type="Proteomes" id="UP001501295">
    <property type="component" value="Unassembled WGS sequence"/>
</dbReference>
<sequence>MINPFSPFPKRKDGIHVSLGAPERSILTDLLQQLITLIQGGDTSDAAMTRLFPAAYADDEEASAEFRRLTGDDLAQGKVENAKAVLRTLGKDRKVPLDTSEEQAWLRTLTDLRLTLASRLGVTPDGTIPAKDAATRVSENVYDWLGFLQESLVRTLVR</sequence>
<dbReference type="InterPro" id="IPR018561">
    <property type="entry name" value="AosR"/>
</dbReference>
<proteinExistence type="predicted"/>
<name>A0ABP8VX41_9MICO</name>
<comment type="caution">
    <text evidence="1">The sequence shown here is derived from an EMBL/GenBank/DDBJ whole genome shotgun (WGS) entry which is preliminary data.</text>
</comment>
<dbReference type="EMBL" id="BAABLM010000003">
    <property type="protein sequence ID" value="GAA4673373.1"/>
    <property type="molecule type" value="Genomic_DNA"/>
</dbReference>
<reference evidence="2" key="1">
    <citation type="journal article" date="2019" name="Int. J. Syst. Evol. Microbiol.">
        <title>The Global Catalogue of Microorganisms (GCM) 10K type strain sequencing project: providing services to taxonomists for standard genome sequencing and annotation.</title>
        <authorList>
            <consortium name="The Broad Institute Genomics Platform"/>
            <consortium name="The Broad Institute Genome Sequencing Center for Infectious Disease"/>
            <person name="Wu L."/>
            <person name="Ma J."/>
        </authorList>
    </citation>
    <scope>NUCLEOTIDE SEQUENCE [LARGE SCALE GENOMIC DNA]</scope>
    <source>
        <strain evidence="2">JCM 18956</strain>
    </source>
</reference>
<dbReference type="Pfam" id="PF09438">
    <property type="entry name" value="DUF2017"/>
    <property type="match status" value="1"/>
</dbReference>
<evidence type="ECO:0000313" key="2">
    <source>
        <dbReference type="Proteomes" id="UP001501295"/>
    </source>
</evidence>
<protein>
    <recommendedName>
        <fullName evidence="3">DUF2017 domain-containing protein</fullName>
    </recommendedName>
</protein>